<organism evidence="2 3">
    <name type="scientific">Mycena maculata</name>
    <dbReference type="NCBI Taxonomy" id="230809"/>
    <lineage>
        <taxon>Eukaryota</taxon>
        <taxon>Fungi</taxon>
        <taxon>Dikarya</taxon>
        <taxon>Basidiomycota</taxon>
        <taxon>Agaricomycotina</taxon>
        <taxon>Agaricomycetes</taxon>
        <taxon>Agaricomycetidae</taxon>
        <taxon>Agaricales</taxon>
        <taxon>Marasmiineae</taxon>
        <taxon>Mycenaceae</taxon>
        <taxon>Mycena</taxon>
    </lineage>
</organism>
<dbReference type="EMBL" id="JARJLG010000075">
    <property type="protein sequence ID" value="KAJ7752216.1"/>
    <property type="molecule type" value="Genomic_DNA"/>
</dbReference>
<protein>
    <recommendedName>
        <fullName evidence="1">HNH nuclease domain-containing protein</fullName>
    </recommendedName>
</protein>
<evidence type="ECO:0000313" key="2">
    <source>
        <dbReference type="EMBL" id="KAJ7752216.1"/>
    </source>
</evidence>
<dbReference type="InterPro" id="IPR003615">
    <property type="entry name" value="HNH_nuc"/>
</dbReference>
<keyword evidence="3" id="KW-1185">Reference proteome</keyword>
<sequence length="266" mass="29214">MECPPGPDFTYLNAAERNVHVWASVLSPRNHVCLVAGCYNDGGLNFATFYTWLSHIIVADPAVHSYVLVAAGQNGIRAPNGQNLQLVAFNAYVQGCMFQRTFVALNSTAVIPSGDYLLFQLTVNGFLQPVLPQLQRAQITSRIPTRGNTGTNTKQRNHEASTMLNAATRAALGRGDHPGNAILMRNDAHDQFDDYQFGFWPDSQNVLRFYRFERTGAMTLQQVCGSHLFPSLGTQAVPQPIVALLCSHFVTALLWHVAGLGRPMGK</sequence>
<name>A0AAD7N9B1_9AGAR</name>
<dbReference type="AlphaFoldDB" id="A0AAD7N9B1"/>
<accession>A0AAD7N9B1</accession>
<dbReference type="Pfam" id="PF13391">
    <property type="entry name" value="HNH_2"/>
    <property type="match status" value="1"/>
</dbReference>
<evidence type="ECO:0000259" key="1">
    <source>
        <dbReference type="Pfam" id="PF13391"/>
    </source>
</evidence>
<comment type="caution">
    <text evidence="2">The sequence shown here is derived from an EMBL/GenBank/DDBJ whole genome shotgun (WGS) entry which is preliminary data.</text>
</comment>
<feature type="domain" description="HNH nuclease" evidence="1">
    <location>
        <begin position="158"/>
        <end position="199"/>
    </location>
</feature>
<dbReference type="Proteomes" id="UP001215280">
    <property type="component" value="Unassembled WGS sequence"/>
</dbReference>
<evidence type="ECO:0000313" key="3">
    <source>
        <dbReference type="Proteomes" id="UP001215280"/>
    </source>
</evidence>
<reference evidence="2" key="1">
    <citation type="submission" date="2023-03" db="EMBL/GenBank/DDBJ databases">
        <title>Massive genome expansion in bonnet fungi (Mycena s.s.) driven by repeated elements and novel gene families across ecological guilds.</title>
        <authorList>
            <consortium name="Lawrence Berkeley National Laboratory"/>
            <person name="Harder C.B."/>
            <person name="Miyauchi S."/>
            <person name="Viragh M."/>
            <person name="Kuo A."/>
            <person name="Thoen E."/>
            <person name="Andreopoulos B."/>
            <person name="Lu D."/>
            <person name="Skrede I."/>
            <person name="Drula E."/>
            <person name="Henrissat B."/>
            <person name="Morin E."/>
            <person name="Kohler A."/>
            <person name="Barry K."/>
            <person name="LaButti K."/>
            <person name="Morin E."/>
            <person name="Salamov A."/>
            <person name="Lipzen A."/>
            <person name="Mereny Z."/>
            <person name="Hegedus B."/>
            <person name="Baldrian P."/>
            <person name="Stursova M."/>
            <person name="Weitz H."/>
            <person name="Taylor A."/>
            <person name="Grigoriev I.V."/>
            <person name="Nagy L.G."/>
            <person name="Martin F."/>
            <person name="Kauserud H."/>
        </authorList>
    </citation>
    <scope>NUCLEOTIDE SEQUENCE</scope>
    <source>
        <strain evidence="2">CBHHK188m</strain>
    </source>
</reference>
<proteinExistence type="predicted"/>
<gene>
    <name evidence="2" type="ORF">DFH07DRAFT_960648</name>
</gene>